<dbReference type="GO" id="GO:0008270">
    <property type="term" value="F:zinc ion binding"/>
    <property type="evidence" value="ECO:0007669"/>
    <property type="project" value="InterPro"/>
</dbReference>
<dbReference type="SMART" id="SM00066">
    <property type="entry name" value="GAL4"/>
    <property type="match status" value="1"/>
</dbReference>
<dbReference type="InterPro" id="IPR001138">
    <property type="entry name" value="Zn2Cys6_DnaBD"/>
</dbReference>
<feature type="region of interest" description="Disordered" evidence="3">
    <location>
        <begin position="87"/>
        <end position="112"/>
    </location>
</feature>
<sequence length="484" mass="53681">MPPIATAKKEKGCFQCSRRRINCDRTEPSCLKCTKKGIQCSGLSRIRFAEGVARRGRLKDCKVPKADGDDDCQDLPTVTGFQTVRWRDEEKAKKQRKSSFKATGPVVDHPLPIPGPPVNIAETNPAFLPPDNAPPDKEDDCEVEEIGRGHEPNVTSSDQNFAISPWIAPIDPKLRMLFSYFSEFVAPVMVVFDDASNGYRSVVLPMALENDLLRRAVGVVAAQHLSRQRPELQEAAEAGRTAVISRLRSESLQQSVDKVFNKFTWATLIVLLVGETVTGSADYCYLVQMLLSLSMSNPGRDLDPASSSFLQAQTRMFELLAVPLLGEEVGVLTMLKASEAFMDFLSPSHLPEDCEDRRTADLIRQCFTAAFDIYIRCAASADTVSNFHDSIQAQSIHQLIGIISRIPHSARGAHALVWVCFVAGAASYDQAQRDFFVDRMEQVYERTQFRNIPTAIESLKNIWAKGCGTRFTISLSKLSNVLAM</sequence>
<dbReference type="PANTHER" id="PTHR37534">
    <property type="entry name" value="TRANSCRIPTIONAL ACTIVATOR PROTEIN UGA3"/>
    <property type="match status" value="1"/>
</dbReference>
<dbReference type="InterPro" id="IPR036864">
    <property type="entry name" value="Zn2-C6_fun-type_DNA-bd_sf"/>
</dbReference>
<name>A0A9P4WDE9_CURKU</name>
<dbReference type="AlphaFoldDB" id="A0A9P4WDE9"/>
<proteinExistence type="predicted"/>
<dbReference type="SUPFAM" id="SSF57701">
    <property type="entry name" value="Zn2/Cys6 DNA-binding domain"/>
    <property type="match status" value="1"/>
</dbReference>
<dbReference type="EMBL" id="SWKU01000005">
    <property type="protein sequence ID" value="KAF3006862.1"/>
    <property type="molecule type" value="Genomic_DNA"/>
</dbReference>
<dbReference type="PANTHER" id="PTHR37534:SF17">
    <property type="entry name" value="ZN(2)-C6 FUNGAL-TYPE DOMAIN-CONTAINING PROTEIN"/>
    <property type="match status" value="1"/>
</dbReference>
<gene>
    <name evidence="5" type="ORF">E8E13_010845</name>
</gene>
<accession>A0A9P4WDE9</accession>
<evidence type="ECO:0000256" key="2">
    <source>
        <dbReference type="ARBA" id="ARBA00023242"/>
    </source>
</evidence>
<keyword evidence="2" id="KW-0539">Nucleus</keyword>
<comment type="caution">
    <text evidence="5">The sequence shown here is derived from an EMBL/GenBank/DDBJ whole genome shotgun (WGS) entry which is preliminary data.</text>
</comment>
<dbReference type="GO" id="GO:0000981">
    <property type="term" value="F:DNA-binding transcription factor activity, RNA polymerase II-specific"/>
    <property type="evidence" value="ECO:0007669"/>
    <property type="project" value="InterPro"/>
</dbReference>
<evidence type="ECO:0000256" key="3">
    <source>
        <dbReference type="SAM" id="MobiDB-lite"/>
    </source>
</evidence>
<protein>
    <recommendedName>
        <fullName evidence="4">Zn(2)-C6 fungal-type domain-containing protein</fullName>
    </recommendedName>
</protein>
<dbReference type="PROSITE" id="PS50048">
    <property type="entry name" value="ZN2_CY6_FUNGAL_2"/>
    <property type="match status" value="1"/>
</dbReference>
<dbReference type="GO" id="GO:0000976">
    <property type="term" value="F:transcription cis-regulatory region binding"/>
    <property type="evidence" value="ECO:0007669"/>
    <property type="project" value="TreeGrafter"/>
</dbReference>
<dbReference type="CDD" id="cd00067">
    <property type="entry name" value="GAL4"/>
    <property type="match status" value="1"/>
</dbReference>
<dbReference type="PROSITE" id="PS00463">
    <property type="entry name" value="ZN2_CY6_FUNGAL_1"/>
    <property type="match status" value="1"/>
</dbReference>
<dbReference type="InterPro" id="IPR021858">
    <property type="entry name" value="Fun_TF"/>
</dbReference>
<evidence type="ECO:0000256" key="1">
    <source>
        <dbReference type="ARBA" id="ARBA00004123"/>
    </source>
</evidence>
<reference evidence="5" key="1">
    <citation type="submission" date="2019-04" db="EMBL/GenBank/DDBJ databases">
        <title>Sequencing of skin fungus with MAO and IRED activity.</title>
        <authorList>
            <person name="Marsaioli A.J."/>
            <person name="Bonatto J.M.C."/>
            <person name="Reis Junior O."/>
        </authorList>
    </citation>
    <scope>NUCLEOTIDE SEQUENCE</scope>
    <source>
        <strain evidence="5">30M1</strain>
    </source>
</reference>
<evidence type="ECO:0000313" key="6">
    <source>
        <dbReference type="Proteomes" id="UP000801428"/>
    </source>
</evidence>
<evidence type="ECO:0000313" key="5">
    <source>
        <dbReference type="EMBL" id="KAF3006862.1"/>
    </source>
</evidence>
<dbReference type="GO" id="GO:0005634">
    <property type="term" value="C:nucleus"/>
    <property type="evidence" value="ECO:0007669"/>
    <property type="project" value="UniProtKB-SubCell"/>
</dbReference>
<keyword evidence="6" id="KW-1185">Reference proteome</keyword>
<dbReference type="Proteomes" id="UP000801428">
    <property type="component" value="Unassembled WGS sequence"/>
</dbReference>
<dbReference type="OrthoDB" id="5386330at2759"/>
<dbReference type="GO" id="GO:0045944">
    <property type="term" value="P:positive regulation of transcription by RNA polymerase II"/>
    <property type="evidence" value="ECO:0007669"/>
    <property type="project" value="TreeGrafter"/>
</dbReference>
<dbReference type="Pfam" id="PF00172">
    <property type="entry name" value="Zn_clus"/>
    <property type="match status" value="1"/>
</dbReference>
<feature type="domain" description="Zn(2)-C6 fungal-type" evidence="4">
    <location>
        <begin position="12"/>
        <end position="41"/>
    </location>
</feature>
<organism evidence="5 6">
    <name type="scientific">Curvularia kusanoi</name>
    <name type="common">Cochliobolus kusanoi</name>
    <dbReference type="NCBI Taxonomy" id="90978"/>
    <lineage>
        <taxon>Eukaryota</taxon>
        <taxon>Fungi</taxon>
        <taxon>Dikarya</taxon>
        <taxon>Ascomycota</taxon>
        <taxon>Pezizomycotina</taxon>
        <taxon>Dothideomycetes</taxon>
        <taxon>Pleosporomycetidae</taxon>
        <taxon>Pleosporales</taxon>
        <taxon>Pleosporineae</taxon>
        <taxon>Pleosporaceae</taxon>
        <taxon>Curvularia</taxon>
    </lineage>
</organism>
<dbReference type="Pfam" id="PF11951">
    <property type="entry name" value="Fungal_trans_2"/>
    <property type="match status" value="2"/>
</dbReference>
<comment type="subcellular location">
    <subcellularLocation>
        <location evidence="1">Nucleus</location>
    </subcellularLocation>
</comment>
<evidence type="ECO:0000259" key="4">
    <source>
        <dbReference type="PROSITE" id="PS50048"/>
    </source>
</evidence>